<evidence type="ECO:0000313" key="4">
    <source>
        <dbReference type="EMBL" id="KAH6757054.1"/>
    </source>
</evidence>
<dbReference type="PANTHER" id="PTHR33227:SF48">
    <property type="entry name" value="STIGMA-SPECIFIC STIG1-LIKE PROTEIN 4"/>
    <property type="match status" value="1"/>
</dbReference>
<evidence type="ECO:0000256" key="3">
    <source>
        <dbReference type="SAM" id="SignalP"/>
    </source>
</evidence>
<protein>
    <recommendedName>
        <fullName evidence="6">Stigma-specific Stig1 family protein</fullName>
    </recommendedName>
</protein>
<dbReference type="Proteomes" id="UP001190926">
    <property type="component" value="Unassembled WGS sequence"/>
</dbReference>
<gene>
    <name evidence="4" type="ORF">C2S53_002774</name>
</gene>
<organism evidence="4 5">
    <name type="scientific">Perilla frutescens var. hirtella</name>
    <name type="common">Perilla citriodora</name>
    <name type="synonym">Perilla setoyensis</name>
    <dbReference type="NCBI Taxonomy" id="608512"/>
    <lineage>
        <taxon>Eukaryota</taxon>
        <taxon>Viridiplantae</taxon>
        <taxon>Streptophyta</taxon>
        <taxon>Embryophyta</taxon>
        <taxon>Tracheophyta</taxon>
        <taxon>Spermatophyta</taxon>
        <taxon>Magnoliopsida</taxon>
        <taxon>eudicotyledons</taxon>
        <taxon>Gunneridae</taxon>
        <taxon>Pentapetalae</taxon>
        <taxon>asterids</taxon>
        <taxon>lamiids</taxon>
        <taxon>Lamiales</taxon>
        <taxon>Lamiaceae</taxon>
        <taxon>Nepetoideae</taxon>
        <taxon>Elsholtzieae</taxon>
        <taxon>Perilla</taxon>
    </lineage>
</organism>
<comment type="caution">
    <text evidence="4">The sequence shown here is derived from an EMBL/GenBank/DDBJ whole genome shotgun (WGS) entry which is preliminary data.</text>
</comment>
<keyword evidence="5" id="KW-1185">Reference proteome</keyword>
<sequence length="168" mass="19372">MQLLFSLVVLLYILPFVLHFEAAQGKTLLLHTLQHNATNSSATSPWLTRLHNRRLPPGCRRQPWICNQGQSPRTRWRCCRNRCVDLASDVNNCGLCGIRCRFTRQCCSGICVNTNRNPFNCGKCGNRCRFPIRCIYGMCGYAQPRPPFPFPFPRRRPFPPWRRPPPAA</sequence>
<reference evidence="4 5" key="1">
    <citation type="journal article" date="2021" name="Nat. Commun.">
        <title>Incipient diploidization of the medicinal plant Perilla within 10,000 years.</title>
        <authorList>
            <person name="Zhang Y."/>
            <person name="Shen Q."/>
            <person name="Leng L."/>
            <person name="Zhang D."/>
            <person name="Chen S."/>
            <person name="Shi Y."/>
            <person name="Ning Z."/>
            <person name="Chen S."/>
        </authorList>
    </citation>
    <scope>NUCLEOTIDE SEQUENCE [LARGE SCALE GENOMIC DNA]</scope>
    <source>
        <strain evidence="5">cv. PC099</strain>
    </source>
</reference>
<evidence type="ECO:0000256" key="2">
    <source>
        <dbReference type="ARBA" id="ARBA00022729"/>
    </source>
</evidence>
<dbReference type="AlphaFoldDB" id="A0AAD4NYG6"/>
<evidence type="ECO:0008006" key="6">
    <source>
        <dbReference type="Google" id="ProtNLM"/>
    </source>
</evidence>
<dbReference type="EMBL" id="SDAM02029497">
    <property type="protein sequence ID" value="KAH6757054.1"/>
    <property type="molecule type" value="Genomic_DNA"/>
</dbReference>
<evidence type="ECO:0000256" key="1">
    <source>
        <dbReference type="ARBA" id="ARBA00006010"/>
    </source>
</evidence>
<feature type="chain" id="PRO_5041988065" description="Stigma-specific Stig1 family protein" evidence="3">
    <location>
        <begin position="20"/>
        <end position="168"/>
    </location>
</feature>
<feature type="signal peptide" evidence="3">
    <location>
        <begin position="1"/>
        <end position="19"/>
    </location>
</feature>
<comment type="similarity">
    <text evidence="1">Belongs to the STIG1 family.</text>
</comment>
<name>A0AAD4NYG6_PERFH</name>
<dbReference type="PANTHER" id="PTHR33227">
    <property type="entry name" value="STIGMA-SPECIFIC STIG1-LIKE PROTEIN 3"/>
    <property type="match status" value="1"/>
</dbReference>
<keyword evidence="2 3" id="KW-0732">Signal</keyword>
<dbReference type="InterPro" id="IPR006969">
    <property type="entry name" value="Stig-like"/>
</dbReference>
<dbReference type="Pfam" id="PF04885">
    <property type="entry name" value="Stig1"/>
    <property type="match status" value="1"/>
</dbReference>
<proteinExistence type="inferred from homology"/>
<accession>A0AAD4NYG6</accession>
<evidence type="ECO:0000313" key="5">
    <source>
        <dbReference type="Proteomes" id="UP001190926"/>
    </source>
</evidence>